<dbReference type="STRING" id="1399860.A0A2C5XWV8"/>
<feature type="domain" description="Aminoglycoside phosphotransferase" evidence="2">
    <location>
        <begin position="168"/>
        <end position="370"/>
    </location>
</feature>
<accession>A0A2C5XWV8</accession>
<organism evidence="3 4">
    <name type="scientific">Ophiocordyceps australis</name>
    <dbReference type="NCBI Taxonomy" id="1399860"/>
    <lineage>
        <taxon>Eukaryota</taxon>
        <taxon>Fungi</taxon>
        <taxon>Dikarya</taxon>
        <taxon>Ascomycota</taxon>
        <taxon>Pezizomycotina</taxon>
        <taxon>Sordariomycetes</taxon>
        <taxon>Hypocreomycetidae</taxon>
        <taxon>Hypocreales</taxon>
        <taxon>Ophiocordycipitaceae</taxon>
        <taxon>Ophiocordyceps</taxon>
    </lineage>
</organism>
<evidence type="ECO:0000256" key="1">
    <source>
        <dbReference type="SAM" id="MobiDB-lite"/>
    </source>
</evidence>
<dbReference type="PANTHER" id="PTHR21310:SF54">
    <property type="entry name" value="AMINOGLYCOSIDE PHOSPHOTRANSFERASE DOMAIN-CONTAINING PROTEIN"/>
    <property type="match status" value="1"/>
</dbReference>
<dbReference type="Pfam" id="PF01636">
    <property type="entry name" value="APH"/>
    <property type="match status" value="1"/>
</dbReference>
<dbReference type="OrthoDB" id="5404599at2759"/>
<dbReference type="CDD" id="cd05120">
    <property type="entry name" value="APH_ChoK_like"/>
    <property type="match status" value="1"/>
</dbReference>
<sequence length="398" mass="45627">MPTRLRIDAIDAFFRIDQSMEEKNSATSSRVRKVNRNTPAARWNLEISRRIRRALDKDPEADITALLPSTYSKQLRSMKTSVTPQQSISNQGAKPTQLSQHHYDIRSQLDASKNLAIISEPSPTLQALFPSKDLSHAIVDLLEQGRVLYNSPSTIVLGVHDTIAAKITHENLTTEQATLSYLQRQLPNLPIPRPHGLVRLGTFYILFTSLIPGVSLDKIWSRLEESQKQDISYQLDYIFSKLRSLPFPDHHLIGGVDREGCKDIRRNVRTNFEPIERVKQFEDFIFTGSIIASPLYVDLLRSFAQGFQSKCVFTHGDVRPANIMMDKAGDGNWKVVAIIDWDASGFYPEYWECVKVTNNLTSRETCDWYKYVPKSLSPQRYPIQWLVDRVWDRDMINS</sequence>
<protein>
    <recommendedName>
        <fullName evidence="2">Aminoglycoside phosphotransferase domain-containing protein</fullName>
    </recommendedName>
</protein>
<evidence type="ECO:0000259" key="2">
    <source>
        <dbReference type="Pfam" id="PF01636"/>
    </source>
</evidence>
<dbReference type="InterPro" id="IPR011009">
    <property type="entry name" value="Kinase-like_dom_sf"/>
</dbReference>
<dbReference type="InterPro" id="IPR002575">
    <property type="entry name" value="Aminoglycoside_PTrfase"/>
</dbReference>
<keyword evidence="4" id="KW-1185">Reference proteome</keyword>
<dbReference type="Proteomes" id="UP000226192">
    <property type="component" value="Unassembled WGS sequence"/>
</dbReference>
<dbReference type="SUPFAM" id="SSF56112">
    <property type="entry name" value="Protein kinase-like (PK-like)"/>
    <property type="match status" value="1"/>
</dbReference>
<feature type="region of interest" description="Disordered" evidence="1">
    <location>
        <begin position="76"/>
        <end position="100"/>
    </location>
</feature>
<gene>
    <name evidence="3" type="ORF">CDD81_2838</name>
</gene>
<evidence type="ECO:0000313" key="4">
    <source>
        <dbReference type="Proteomes" id="UP000226192"/>
    </source>
</evidence>
<dbReference type="AlphaFoldDB" id="A0A2C5XWV8"/>
<name>A0A2C5XWV8_9HYPO</name>
<dbReference type="InterPro" id="IPR051678">
    <property type="entry name" value="AGP_Transferase"/>
</dbReference>
<dbReference type="Gene3D" id="3.90.1200.10">
    <property type="match status" value="1"/>
</dbReference>
<comment type="caution">
    <text evidence="3">The sequence shown here is derived from an EMBL/GenBank/DDBJ whole genome shotgun (WGS) entry which is preliminary data.</text>
</comment>
<evidence type="ECO:0000313" key="3">
    <source>
        <dbReference type="EMBL" id="PHH59600.1"/>
    </source>
</evidence>
<dbReference type="PANTHER" id="PTHR21310">
    <property type="entry name" value="AMINOGLYCOSIDE PHOSPHOTRANSFERASE-RELATED-RELATED"/>
    <property type="match status" value="1"/>
</dbReference>
<dbReference type="EMBL" id="NJET01000194">
    <property type="protein sequence ID" value="PHH59600.1"/>
    <property type="molecule type" value="Genomic_DNA"/>
</dbReference>
<proteinExistence type="predicted"/>
<reference evidence="3 4" key="1">
    <citation type="submission" date="2017-06" db="EMBL/GenBank/DDBJ databases">
        <title>Ant-infecting Ophiocordyceps genomes reveal a high diversity of potential behavioral manipulation genes and a possible major role for enterotoxins.</title>
        <authorList>
            <person name="De Bekker C."/>
            <person name="Evans H.C."/>
            <person name="Brachmann A."/>
            <person name="Hughes D.P."/>
        </authorList>
    </citation>
    <scope>NUCLEOTIDE SEQUENCE [LARGE SCALE GENOMIC DNA]</scope>
    <source>
        <strain evidence="3 4">Map64</strain>
    </source>
</reference>